<sequence>MTPEDEVRAALRSWRDGLVNLDAGNRLINFRRSETGMVEIAGPPPAVIVGALRSGGEHGFAGEGEFFRTGLAPAALGPVLRKLMRKSRQDFLDRGVDALHLSIGTLHWQDEDDTSYTSPILLLPVELTAQGPADLPRLRARDDDPVVNPALVLRMRLLGVQLPAVDSLVTLDLGEFLTRVRAAVAGRTGWHADETVLLSTFSFHKEAMYRDLHDNEDRILAHPLIRALAARDAEPGFTPIAPADIDRLAPPEDVPLVLDADASQRACIAAAVAGHSFVLDGPPGTGKSQTIANMIGCLLAAGKRVLFVSEKAAALEVVRNRLAAAGLDGWLLELHSHKATRKEVARVLAAAADEAPALPPGGPAGESREVRERLSGYAAAMNEVRQPLGISLHELLGRCARLSGVPVAPAPDPVAPTPGALARVRDAADRLARSWRPAAQGDAFGWRDVQDRDPLDGRLQRAEHALRELARATGRNAGLATAFGRTRPSDAGPLAALAEAAANRPAGVADDWLTAPTLQPVRRAAADRSRRLAGVRQCRAACRDAAGVDWDELPEPRDLPVVEPPELRPEAVDPAPLTAAAAAALAARCAADAAMLDDRLRDLARVTDALTLPAAVTFADVSRAVAIAELGRRPHRPEASWFEAGAPARVSAAAAALRRGLDTLAAAEGQARRFFRETVVDQPVEQLADRLTRVHRGWRKLFGAYRRDYETVAALALPSVSPADAVSHLGTAIAWRAARHDLAALEREHAAALGRYWRREATDFGAVQEALQVANDVLSWTPPQAVPAVVGHVCAEHPDDGLLRTAAAVQDAIARWQAGARPDLAQGNVREAAAWLRANVEPLTAAAGYVTAFDEATGRALDLATARRLAALRQAVLDARQALPDAADDVDESAAAAAVEWAAAARRLATGADRPLTAAQASALAAARPPGDLTARVTTWEQARDAVTGAFAANRRPALAAALDDYGRGEALLAGLRADSSGQDEWFTHLAARAELAGFGLDMAVDFCAAQQVPAEQIRPALERALLRAWADEILHRDARLHPVRAEERSHLVDEFRQRDADLVASAPRRIAEVLTARRAAGLPAEETGLLRREGMKEARHLAVRDLIARARTAVLAMKPCFLMSPLAVSQYLPPDLTFDVVLFDEASQVTPADAINCIYRGAALVAAGDDKQLPPTSFFETTVDSREAGTDVTDFQSILELAKACGAFPGLGLSWHYRSRHEALIAFANQAFYQGRLITFPAANAEGPDSGVELIPADGVYRRGAGRDNPIEAEVVAARIVRSLTTRPDLSLGVVTFSVAQAEAIEAALERAGLEGLDGDRLHGFFVKSLESVQGDERDVMIFSIGYGYDEHGRMSTNFGALTRPNGWRRLNVAITRARQRVEIVTSIRARDIPEDAHESARHLAAYLEFAERGSIAEPAVAGAEGPLETSVRETVESWGYRVRPRIGSAGYRIDLGVCHPGQQGEVYALGIECDGAMYAACPAARDRDRLRAEVLRDLGWNLYRVWGTAWYRDRAEEEGRLRAAIEKAVAAQPPRPAEALPGRAPYRRPDLLQPAPVS</sequence>
<name>A0A919K8Q1_9ACTN</name>
<evidence type="ECO:0000256" key="2">
    <source>
        <dbReference type="ARBA" id="ARBA00022741"/>
    </source>
</evidence>
<comment type="similarity">
    <text evidence="1">Belongs to the DNA2/NAM7 helicase family.</text>
</comment>
<dbReference type="Proteomes" id="UP000636960">
    <property type="component" value="Unassembled WGS sequence"/>
</dbReference>
<comment type="caution">
    <text evidence="10">The sequence shown here is derived from an EMBL/GenBank/DDBJ whole genome shotgun (WGS) entry which is preliminary data.</text>
</comment>
<dbReference type="InterPro" id="IPR025103">
    <property type="entry name" value="DUF4011"/>
</dbReference>
<evidence type="ECO:0000256" key="3">
    <source>
        <dbReference type="ARBA" id="ARBA00022801"/>
    </source>
</evidence>
<evidence type="ECO:0000313" key="11">
    <source>
        <dbReference type="Proteomes" id="UP000636960"/>
    </source>
</evidence>
<evidence type="ECO:0008006" key="12">
    <source>
        <dbReference type="Google" id="ProtNLM"/>
    </source>
</evidence>
<feature type="domain" description="DNA2/NAM7 helicase helicase" evidence="7">
    <location>
        <begin position="261"/>
        <end position="333"/>
    </location>
</feature>
<dbReference type="GO" id="GO:0016787">
    <property type="term" value="F:hydrolase activity"/>
    <property type="evidence" value="ECO:0007669"/>
    <property type="project" value="UniProtKB-KW"/>
</dbReference>
<dbReference type="Pfam" id="PF18741">
    <property type="entry name" value="MTES_1575"/>
    <property type="match status" value="1"/>
</dbReference>
<dbReference type="Pfam" id="PF13087">
    <property type="entry name" value="AAA_12"/>
    <property type="match status" value="1"/>
</dbReference>
<reference evidence="10" key="1">
    <citation type="submission" date="2021-01" db="EMBL/GenBank/DDBJ databases">
        <title>Whole genome shotgun sequence of Actinoplanes rishiriensis NBRC 108556.</title>
        <authorList>
            <person name="Komaki H."/>
            <person name="Tamura T."/>
        </authorList>
    </citation>
    <scope>NUCLEOTIDE SEQUENCE</scope>
    <source>
        <strain evidence="10">NBRC 108556</strain>
    </source>
</reference>
<evidence type="ECO:0000256" key="1">
    <source>
        <dbReference type="ARBA" id="ARBA00007913"/>
    </source>
</evidence>
<dbReference type="FunFam" id="3.40.960.10:FF:000002">
    <property type="entry name" value="DNA helicase related protein"/>
    <property type="match status" value="1"/>
</dbReference>
<accession>A0A919K8Q1</accession>
<dbReference type="PANTHER" id="PTHR43788:SF8">
    <property type="entry name" value="DNA-BINDING PROTEIN SMUBP-2"/>
    <property type="match status" value="1"/>
</dbReference>
<dbReference type="InterPro" id="IPR027417">
    <property type="entry name" value="P-loop_NTPase"/>
</dbReference>
<dbReference type="CDD" id="cd18808">
    <property type="entry name" value="SF1_C_Upf1"/>
    <property type="match status" value="1"/>
</dbReference>
<keyword evidence="3" id="KW-0378">Hydrolase</keyword>
<dbReference type="GO" id="GO:0043139">
    <property type="term" value="F:5'-3' DNA helicase activity"/>
    <property type="evidence" value="ECO:0007669"/>
    <property type="project" value="TreeGrafter"/>
</dbReference>
<dbReference type="GO" id="GO:0005524">
    <property type="term" value="F:ATP binding"/>
    <property type="evidence" value="ECO:0007669"/>
    <property type="project" value="UniProtKB-KW"/>
</dbReference>
<keyword evidence="5" id="KW-0067">ATP-binding</keyword>
<dbReference type="Pfam" id="PF13195">
    <property type="entry name" value="DUF4011"/>
    <property type="match status" value="1"/>
</dbReference>
<evidence type="ECO:0000256" key="6">
    <source>
        <dbReference type="SAM" id="MobiDB-lite"/>
    </source>
</evidence>
<dbReference type="Gene3D" id="3.40.50.300">
    <property type="entry name" value="P-loop containing nucleotide triphosphate hydrolases"/>
    <property type="match status" value="3"/>
</dbReference>
<evidence type="ECO:0000259" key="8">
    <source>
        <dbReference type="Pfam" id="PF13087"/>
    </source>
</evidence>
<dbReference type="RefSeq" id="WP_203788816.1">
    <property type="nucleotide sequence ID" value="NZ_BOMV01000089.1"/>
</dbReference>
<dbReference type="InterPro" id="IPR041679">
    <property type="entry name" value="DNA2/NAM7-like_C"/>
</dbReference>
<evidence type="ECO:0000259" key="9">
    <source>
        <dbReference type="Pfam" id="PF18741"/>
    </source>
</evidence>
<dbReference type="InterPro" id="IPR050534">
    <property type="entry name" value="Coronavir_polyprotein_1ab"/>
</dbReference>
<evidence type="ECO:0000313" key="10">
    <source>
        <dbReference type="EMBL" id="GIF00730.1"/>
    </source>
</evidence>
<dbReference type="EMBL" id="BOMV01000089">
    <property type="protein sequence ID" value="GIF00730.1"/>
    <property type="molecule type" value="Genomic_DNA"/>
</dbReference>
<dbReference type="PANTHER" id="PTHR43788">
    <property type="entry name" value="DNA2/NAM7 HELICASE FAMILY MEMBER"/>
    <property type="match status" value="1"/>
</dbReference>
<evidence type="ECO:0000256" key="5">
    <source>
        <dbReference type="ARBA" id="ARBA00022840"/>
    </source>
</evidence>
<dbReference type="Gene3D" id="3.40.960.10">
    <property type="entry name" value="VSR Endonuclease"/>
    <property type="match status" value="1"/>
</dbReference>
<keyword evidence="2" id="KW-0547">Nucleotide-binding</keyword>
<dbReference type="SUPFAM" id="SSF52540">
    <property type="entry name" value="P-loop containing nucleoside triphosphate hydrolases"/>
    <property type="match status" value="2"/>
</dbReference>
<proteinExistence type="inferred from homology"/>
<dbReference type="Pfam" id="PF13086">
    <property type="entry name" value="AAA_11"/>
    <property type="match status" value="1"/>
</dbReference>
<organism evidence="10 11">
    <name type="scientific">Paractinoplanes rishiriensis</name>
    <dbReference type="NCBI Taxonomy" id="1050105"/>
    <lineage>
        <taxon>Bacteria</taxon>
        <taxon>Bacillati</taxon>
        <taxon>Actinomycetota</taxon>
        <taxon>Actinomycetes</taxon>
        <taxon>Micromonosporales</taxon>
        <taxon>Micromonosporaceae</taxon>
        <taxon>Paractinoplanes</taxon>
    </lineage>
</organism>
<dbReference type="InterPro" id="IPR041677">
    <property type="entry name" value="DNA2/NAM7_AAA_11"/>
</dbReference>
<keyword evidence="4" id="KW-0347">Helicase</keyword>
<evidence type="ECO:0000259" key="7">
    <source>
        <dbReference type="Pfam" id="PF13086"/>
    </source>
</evidence>
<feature type="domain" description="Restriction endonuclease type II-like" evidence="9">
    <location>
        <begin position="1430"/>
        <end position="1527"/>
    </location>
</feature>
<gene>
    <name evidence="10" type="ORF">Ari01nite_81940</name>
</gene>
<dbReference type="SUPFAM" id="SSF52980">
    <property type="entry name" value="Restriction endonuclease-like"/>
    <property type="match status" value="1"/>
</dbReference>
<dbReference type="InterPro" id="IPR049468">
    <property type="entry name" value="Restrct_endonuc-II-like_dom"/>
</dbReference>
<keyword evidence="11" id="KW-1185">Reference proteome</keyword>
<feature type="region of interest" description="Disordered" evidence="6">
    <location>
        <begin position="1534"/>
        <end position="1560"/>
    </location>
</feature>
<evidence type="ECO:0000256" key="4">
    <source>
        <dbReference type="ARBA" id="ARBA00022806"/>
    </source>
</evidence>
<dbReference type="InterPro" id="IPR011335">
    <property type="entry name" value="Restrct_endonuc-II-like"/>
</dbReference>
<dbReference type="InterPro" id="IPR047187">
    <property type="entry name" value="SF1_C_Upf1"/>
</dbReference>
<protein>
    <recommendedName>
        <fullName evidence="12">DNA helicase</fullName>
    </recommendedName>
</protein>
<feature type="domain" description="DNA2/NAM7 helicase-like C-terminal" evidence="8">
    <location>
        <begin position="1204"/>
        <end position="1388"/>
    </location>
</feature>